<keyword evidence="1" id="KW-0732">Signal</keyword>
<protein>
    <submittedName>
        <fullName evidence="2">Uncharacterized protein</fullName>
    </submittedName>
</protein>
<feature type="chain" id="PRO_5025424229" evidence="1">
    <location>
        <begin position="23"/>
        <end position="120"/>
    </location>
</feature>
<reference evidence="2" key="1">
    <citation type="submission" date="2025-08" db="UniProtKB">
        <authorList>
            <consortium name="Ensembl"/>
        </authorList>
    </citation>
    <scope>IDENTIFICATION</scope>
</reference>
<dbReference type="Proteomes" id="UP000472261">
    <property type="component" value="Unplaced"/>
</dbReference>
<keyword evidence="3" id="KW-1185">Reference proteome</keyword>
<name>A0A669QTY2_PHACC</name>
<feature type="signal peptide" evidence="1">
    <location>
        <begin position="1"/>
        <end position="22"/>
    </location>
</feature>
<dbReference type="Ensembl" id="ENSPCLT00000023497.1">
    <property type="protein sequence ID" value="ENSPCLP00000017616.1"/>
    <property type="gene ID" value="ENSPCLG00000014696.1"/>
</dbReference>
<proteinExistence type="predicted"/>
<evidence type="ECO:0000313" key="3">
    <source>
        <dbReference type="Proteomes" id="UP000472261"/>
    </source>
</evidence>
<evidence type="ECO:0000256" key="1">
    <source>
        <dbReference type="SAM" id="SignalP"/>
    </source>
</evidence>
<sequence length="120" mass="12879">LMGCNSAVFLGCVPLTPSLVHAYSHKQGSTRNQSANNQLAAHLKCLASFQTCCCQLGACKAVVGFRDVVPFRGNLFLHYPNAGNCLLAFDSLSALCWKIDVLASSLPANIFVDNVAMHHI</sequence>
<dbReference type="AlphaFoldDB" id="A0A669QTY2"/>
<organism evidence="2 3">
    <name type="scientific">Phasianus colchicus</name>
    <name type="common">Common pheasant</name>
    <dbReference type="NCBI Taxonomy" id="9054"/>
    <lineage>
        <taxon>Eukaryota</taxon>
        <taxon>Metazoa</taxon>
        <taxon>Chordata</taxon>
        <taxon>Craniata</taxon>
        <taxon>Vertebrata</taxon>
        <taxon>Euteleostomi</taxon>
        <taxon>Archelosauria</taxon>
        <taxon>Archosauria</taxon>
        <taxon>Dinosauria</taxon>
        <taxon>Saurischia</taxon>
        <taxon>Theropoda</taxon>
        <taxon>Coelurosauria</taxon>
        <taxon>Aves</taxon>
        <taxon>Neognathae</taxon>
        <taxon>Galloanserae</taxon>
        <taxon>Galliformes</taxon>
        <taxon>Phasianidae</taxon>
        <taxon>Phasianinae</taxon>
        <taxon>Phasianus</taxon>
    </lineage>
</organism>
<accession>A0A669QTY2</accession>
<evidence type="ECO:0000313" key="2">
    <source>
        <dbReference type="Ensembl" id="ENSPCLP00000017616.1"/>
    </source>
</evidence>
<reference evidence="2" key="2">
    <citation type="submission" date="2025-09" db="UniProtKB">
        <authorList>
            <consortium name="Ensembl"/>
        </authorList>
    </citation>
    <scope>IDENTIFICATION</scope>
</reference>